<dbReference type="AlphaFoldDB" id="A0ABC9NAA3"/>
<evidence type="ECO:0000313" key="2">
    <source>
        <dbReference type="Proteomes" id="UP000004110"/>
    </source>
</evidence>
<dbReference type="Proteomes" id="UP000004110">
    <property type="component" value="Unassembled WGS sequence"/>
</dbReference>
<gene>
    <name evidence="1" type="ORF">BACUNI_02994</name>
</gene>
<name>A0ABC9NAA3_BACUC</name>
<reference evidence="1" key="2">
    <citation type="submission" date="2013-11" db="EMBL/GenBank/DDBJ databases">
        <title>Draft genome sequence of Bacteroides uniformis (ATCC 8492).</title>
        <authorList>
            <person name="Sudarsanam P."/>
            <person name="Ley R."/>
            <person name="Guruge J."/>
            <person name="Turnbaugh P.J."/>
            <person name="Mahowald M."/>
            <person name="Liep D."/>
            <person name="Gordon J."/>
        </authorList>
    </citation>
    <scope>NUCLEOTIDE SEQUENCE</scope>
    <source>
        <strain evidence="1">ATCC 8492</strain>
    </source>
</reference>
<reference evidence="1" key="1">
    <citation type="submission" date="2007-06" db="EMBL/GenBank/DDBJ databases">
        <authorList>
            <person name="Fulton L."/>
            <person name="Clifton S."/>
            <person name="Fulton B."/>
            <person name="Xu J."/>
            <person name="Minx P."/>
            <person name="Pepin K.H."/>
            <person name="Johnson M."/>
            <person name="Thiruvilangam P."/>
            <person name="Bhonagiri V."/>
            <person name="Nash W.E."/>
            <person name="Mardis E.R."/>
            <person name="Wilson R.K."/>
        </authorList>
    </citation>
    <scope>NUCLEOTIDE SEQUENCE [LARGE SCALE GENOMIC DNA]</scope>
    <source>
        <strain evidence="1">ATCC 8492</strain>
    </source>
</reference>
<organism evidence="1 2">
    <name type="scientific">Bacteroides uniformis (strain ATCC 8492 / DSM 6597 / CCUG 4942 / CIP 103695 / JCM 5828 / KCTC 5204 / NCTC 13054 / VPI 0061)</name>
    <dbReference type="NCBI Taxonomy" id="411479"/>
    <lineage>
        <taxon>Bacteria</taxon>
        <taxon>Pseudomonadati</taxon>
        <taxon>Bacteroidota</taxon>
        <taxon>Bacteroidia</taxon>
        <taxon>Bacteroidales</taxon>
        <taxon>Bacteroidaceae</taxon>
        <taxon>Bacteroides</taxon>
    </lineage>
</organism>
<evidence type="ECO:0000313" key="1">
    <source>
        <dbReference type="EMBL" id="EDO53715.1"/>
    </source>
</evidence>
<keyword evidence="2" id="KW-1185">Reference proteome</keyword>
<proteinExistence type="predicted"/>
<sequence length="107" mass="11790">MGKSRKIWKQKERVLVPIPAAPSAGGGYGGRAWNSNTAYGTSPRRLYRNPEDKMVGGGFSGMLPSRDGDVTLLRMLLPVYLDLGGRDFDYWSYIVCWLGYTGSPPST</sequence>
<comment type="caution">
    <text evidence="1">The sequence shown here is derived from an EMBL/GenBank/DDBJ whole genome shotgun (WGS) entry which is preliminary data.</text>
</comment>
<dbReference type="EMBL" id="AAYH02000045">
    <property type="protein sequence ID" value="EDO53715.1"/>
    <property type="molecule type" value="Genomic_DNA"/>
</dbReference>
<accession>A0ABC9NAA3</accession>
<protein>
    <submittedName>
        <fullName evidence="1">Uncharacterized protein</fullName>
    </submittedName>
</protein>